<evidence type="ECO:0000259" key="16">
    <source>
        <dbReference type="PROSITE" id="PS50806"/>
    </source>
</evidence>
<sequence length="828" mass="92955">MVCLDRLFETAARKIVLASQPLGPSLSDSKVKGAGKGVWTNAHLPAHLVFGPYEGRVLSGHPEAGKESGYGWKIRGTGTRNTCIDAVDSAVSNWMRYVNCSRTEAETNLSTFQYKGQIYYKTDSAISRGSELMCWYGDDYGKDLGLSREPSKWKPAKKDVKDRQCEWCGLVYSSKDYLTRHLKVCRKRVHTYTPPIFSTRGSSSSSGSTKQCLREEAPQFPEKAFHETLRSPASDEYNTECSPRHPFDIRRWVRGTFRLLGRKRAMAEDAKQLFSTEEWLSFPEIEKNRFENILRNYKAMKDFGLDPKVPEFVVRQQRRRRNGLVAPTARPPRVPDDEGDDEWTPEKERSSSGHVGGGRRGGLKRKAEWSAPAWTGRSENYDDAPLSVDQVDVIPLWTPAKLVAGAKGTVKIMPTTADRSSGDSAAENVKPEDKGSFQFPCHSWQQKELPAESETLGVGSDEEVVRDGSEKDRARLTTPWPLTVCDSKVKGAGKGVWTNAHLPAHLVFGPYEGRVLSGHPEAGKESGYGWKIRGTGTRNTCIDAVDSAVSNWMRYVNCSRTEAETNLSTFQYKGQIYYKTDSAISRGSELMCWYGDDYGKDLGLSREPSKWKPAEDVKDRQCEWCGLVYSSKDYLTGHLKVCRKRVHTYTPPIFSTRGSSSSSGSTKQCLREEAPQFRKRRFMRHCRRGVGRRGRRRVSRPARTRARDPRRRPPVTPRPVLAGSENRTTPPVSLADGFPSLPPLVPPGWFPGVVQTLLRTVWTPRRPRLRVRSGKGTILRSDLGAPPFGNGIEKVFVVVEPEEEKGNRVEGRVSKRNSSREMSSARAS</sequence>
<evidence type="ECO:0000259" key="14">
    <source>
        <dbReference type="PROSITE" id="PS50157"/>
    </source>
</evidence>
<feature type="region of interest" description="Disordered" evidence="13">
    <location>
        <begin position="414"/>
        <end position="434"/>
    </location>
</feature>
<feature type="domain" description="C2H2-type" evidence="14">
    <location>
        <begin position="620"/>
        <end position="652"/>
    </location>
</feature>
<comment type="subcellular location">
    <subcellularLocation>
        <location evidence="1">Nucleus</location>
    </subcellularLocation>
</comment>
<keyword evidence="9" id="KW-0805">Transcription regulation</keyword>
<evidence type="ECO:0000256" key="7">
    <source>
        <dbReference type="ARBA" id="ARBA00022771"/>
    </source>
</evidence>
<comment type="caution">
    <text evidence="17">The sequence shown here is derived from an EMBL/GenBank/DDBJ whole genome shotgun (WGS) entry which is preliminary data.</text>
</comment>
<evidence type="ECO:0000256" key="12">
    <source>
        <dbReference type="PROSITE-ProRule" id="PRU00042"/>
    </source>
</evidence>
<evidence type="ECO:0000256" key="9">
    <source>
        <dbReference type="ARBA" id="ARBA00023015"/>
    </source>
</evidence>
<dbReference type="GO" id="GO:0008757">
    <property type="term" value="F:S-adenosylmethionine-dependent methyltransferase activity"/>
    <property type="evidence" value="ECO:0007669"/>
    <property type="project" value="UniProtKB-ARBA"/>
</dbReference>
<evidence type="ECO:0000256" key="4">
    <source>
        <dbReference type="ARBA" id="ARBA00022691"/>
    </source>
</evidence>
<evidence type="ECO:0000256" key="8">
    <source>
        <dbReference type="ARBA" id="ARBA00022833"/>
    </source>
</evidence>
<dbReference type="SUPFAM" id="SSF82199">
    <property type="entry name" value="SET domain"/>
    <property type="match status" value="2"/>
</dbReference>
<keyword evidence="10" id="KW-0804">Transcription</keyword>
<evidence type="ECO:0000259" key="15">
    <source>
        <dbReference type="PROSITE" id="PS50280"/>
    </source>
</evidence>
<dbReference type="PROSITE" id="PS50280">
    <property type="entry name" value="SET"/>
    <property type="match status" value="2"/>
</dbReference>
<dbReference type="PANTHER" id="PTHR16515">
    <property type="entry name" value="PR DOMAIN ZINC FINGER PROTEIN"/>
    <property type="match status" value="1"/>
</dbReference>
<reference evidence="17 18" key="2">
    <citation type="submission" date="2019-01" db="EMBL/GenBank/DDBJ databases">
        <title>The decoding of complex shrimp genome reveals the adaptation for benthos swimmer, frequently molting mechanism and breeding impact on genome.</title>
        <authorList>
            <person name="Sun Y."/>
            <person name="Gao Y."/>
            <person name="Yu Y."/>
        </authorList>
    </citation>
    <scope>NUCLEOTIDE SEQUENCE [LARGE SCALE GENOMIC DNA]</scope>
    <source>
        <tissue evidence="17">Muscle</tissue>
    </source>
</reference>
<evidence type="ECO:0000256" key="2">
    <source>
        <dbReference type="ARBA" id="ARBA00022603"/>
    </source>
</evidence>
<evidence type="ECO:0000256" key="13">
    <source>
        <dbReference type="SAM" id="MobiDB-lite"/>
    </source>
</evidence>
<dbReference type="Gene3D" id="2.170.270.10">
    <property type="entry name" value="SET domain"/>
    <property type="match status" value="2"/>
</dbReference>
<dbReference type="PROSITE" id="PS50806">
    <property type="entry name" value="KRAB_RELATED"/>
    <property type="match status" value="1"/>
</dbReference>
<keyword evidence="3 17" id="KW-0808">Transferase</keyword>
<keyword evidence="4" id="KW-0949">S-adenosyl-L-methionine</keyword>
<dbReference type="GO" id="GO:0006355">
    <property type="term" value="P:regulation of DNA-templated transcription"/>
    <property type="evidence" value="ECO:0007669"/>
    <property type="project" value="InterPro"/>
</dbReference>
<dbReference type="GO" id="GO:0008270">
    <property type="term" value="F:zinc ion binding"/>
    <property type="evidence" value="ECO:0007669"/>
    <property type="project" value="UniProtKB-KW"/>
</dbReference>
<evidence type="ECO:0000256" key="11">
    <source>
        <dbReference type="ARBA" id="ARBA00023242"/>
    </source>
</evidence>
<evidence type="ECO:0000256" key="3">
    <source>
        <dbReference type="ARBA" id="ARBA00022679"/>
    </source>
</evidence>
<accession>A0A423TIQ8</accession>
<dbReference type="InterPro" id="IPR044417">
    <property type="entry name" value="PRDM7_9_PR-SET"/>
</dbReference>
<feature type="compositionally biased region" description="Basic and acidic residues" evidence="13">
    <location>
        <begin position="804"/>
        <end position="813"/>
    </location>
</feature>
<dbReference type="InterPro" id="IPR001214">
    <property type="entry name" value="SET_dom"/>
</dbReference>
<organism evidence="17 18">
    <name type="scientific">Penaeus vannamei</name>
    <name type="common">Whiteleg shrimp</name>
    <name type="synonym">Litopenaeus vannamei</name>
    <dbReference type="NCBI Taxonomy" id="6689"/>
    <lineage>
        <taxon>Eukaryota</taxon>
        <taxon>Metazoa</taxon>
        <taxon>Ecdysozoa</taxon>
        <taxon>Arthropoda</taxon>
        <taxon>Crustacea</taxon>
        <taxon>Multicrustacea</taxon>
        <taxon>Malacostraca</taxon>
        <taxon>Eumalacostraca</taxon>
        <taxon>Eucarida</taxon>
        <taxon>Decapoda</taxon>
        <taxon>Dendrobranchiata</taxon>
        <taxon>Penaeoidea</taxon>
        <taxon>Penaeidae</taxon>
        <taxon>Penaeus</taxon>
    </lineage>
</organism>
<dbReference type="CDD" id="cd19193">
    <property type="entry name" value="PR-SET_PRDM7_9"/>
    <property type="match status" value="1"/>
</dbReference>
<dbReference type="AlphaFoldDB" id="A0A423TIQ8"/>
<dbReference type="PANTHER" id="PTHR16515:SF66">
    <property type="entry name" value="C2H2-TYPE DOMAIN-CONTAINING PROTEIN"/>
    <property type="match status" value="1"/>
</dbReference>
<feature type="domain" description="KRAB-related" evidence="16">
    <location>
        <begin position="262"/>
        <end position="325"/>
    </location>
</feature>
<dbReference type="GO" id="GO:0005634">
    <property type="term" value="C:nucleus"/>
    <property type="evidence" value="ECO:0007669"/>
    <property type="project" value="UniProtKB-SubCell"/>
</dbReference>
<evidence type="ECO:0000313" key="17">
    <source>
        <dbReference type="EMBL" id="ROT76323.1"/>
    </source>
</evidence>
<dbReference type="InterPro" id="IPR046341">
    <property type="entry name" value="SET_dom_sf"/>
</dbReference>
<protein>
    <submittedName>
        <fullName evidence="17">Histone-lysine N-methyltransferase PRDM9-like</fullName>
    </submittedName>
</protein>
<feature type="domain" description="C2H2-type" evidence="14">
    <location>
        <begin position="163"/>
        <end position="195"/>
    </location>
</feature>
<dbReference type="GO" id="GO:0032259">
    <property type="term" value="P:methylation"/>
    <property type="evidence" value="ECO:0007669"/>
    <property type="project" value="UniProtKB-KW"/>
</dbReference>
<feature type="domain" description="SET" evidence="15">
    <location>
        <begin position="480"/>
        <end position="595"/>
    </location>
</feature>
<dbReference type="STRING" id="6689.A0A423TIQ8"/>
<keyword evidence="6" id="KW-0677">Repeat</keyword>
<evidence type="ECO:0000256" key="10">
    <source>
        <dbReference type="ARBA" id="ARBA00023163"/>
    </source>
</evidence>
<dbReference type="Pfam" id="PF00096">
    <property type="entry name" value="zf-C2H2"/>
    <property type="match status" value="1"/>
</dbReference>
<feature type="domain" description="SET" evidence="15">
    <location>
        <begin position="22"/>
        <end position="137"/>
    </location>
</feature>
<evidence type="ECO:0000313" key="18">
    <source>
        <dbReference type="Proteomes" id="UP000283509"/>
    </source>
</evidence>
<evidence type="ECO:0000256" key="5">
    <source>
        <dbReference type="ARBA" id="ARBA00022723"/>
    </source>
</evidence>
<dbReference type="InterPro" id="IPR013087">
    <property type="entry name" value="Znf_C2H2_type"/>
</dbReference>
<feature type="region of interest" description="Disordered" evidence="13">
    <location>
        <begin position="449"/>
        <end position="471"/>
    </location>
</feature>
<reference evidence="17 18" key="1">
    <citation type="submission" date="2018-04" db="EMBL/GenBank/DDBJ databases">
        <authorList>
            <person name="Zhang X."/>
            <person name="Yuan J."/>
            <person name="Li F."/>
            <person name="Xiang J."/>
        </authorList>
    </citation>
    <scope>NUCLEOTIDE SEQUENCE [LARGE SCALE GENOMIC DNA]</scope>
    <source>
        <tissue evidence="17">Muscle</tissue>
    </source>
</reference>
<dbReference type="SMART" id="SM00317">
    <property type="entry name" value="SET"/>
    <property type="match status" value="2"/>
</dbReference>
<feature type="region of interest" description="Disordered" evidence="13">
    <location>
        <begin position="688"/>
        <end position="735"/>
    </location>
</feature>
<keyword evidence="5" id="KW-0479">Metal-binding</keyword>
<keyword evidence="7 12" id="KW-0863">Zinc-finger</keyword>
<dbReference type="InterPro" id="IPR050331">
    <property type="entry name" value="Zinc_finger"/>
</dbReference>
<feature type="region of interest" description="Disordered" evidence="13">
    <location>
        <begin position="320"/>
        <end position="370"/>
    </location>
</feature>
<keyword evidence="8" id="KW-0862">Zinc</keyword>
<dbReference type="PROSITE" id="PS50157">
    <property type="entry name" value="ZINC_FINGER_C2H2_2"/>
    <property type="match status" value="2"/>
</dbReference>
<proteinExistence type="predicted"/>
<dbReference type="GO" id="GO:0008170">
    <property type="term" value="F:N-methyltransferase activity"/>
    <property type="evidence" value="ECO:0007669"/>
    <property type="project" value="UniProtKB-ARBA"/>
</dbReference>
<keyword evidence="2 17" id="KW-0489">Methyltransferase</keyword>
<gene>
    <name evidence="17" type="ORF">C7M84_005092</name>
</gene>
<keyword evidence="18" id="KW-1185">Reference proteome</keyword>
<evidence type="ECO:0000256" key="1">
    <source>
        <dbReference type="ARBA" id="ARBA00004123"/>
    </source>
</evidence>
<dbReference type="OrthoDB" id="6367855at2759"/>
<dbReference type="Pfam" id="PF21549">
    <property type="entry name" value="PRDM2_PR"/>
    <property type="match status" value="2"/>
</dbReference>
<keyword evidence="11" id="KW-0539">Nucleus</keyword>
<feature type="compositionally biased region" description="Basic residues" evidence="13">
    <location>
        <begin position="688"/>
        <end position="713"/>
    </location>
</feature>
<feature type="region of interest" description="Disordered" evidence="13">
    <location>
        <begin position="802"/>
        <end position="828"/>
    </location>
</feature>
<feature type="compositionally biased region" description="Low complexity" evidence="13">
    <location>
        <begin position="655"/>
        <end position="666"/>
    </location>
</feature>
<feature type="region of interest" description="Disordered" evidence="13">
    <location>
        <begin position="653"/>
        <end position="672"/>
    </location>
</feature>
<name>A0A423TIQ8_PENVA</name>
<dbReference type="InterPro" id="IPR003655">
    <property type="entry name" value="aKRAB"/>
</dbReference>
<dbReference type="SMART" id="SM00355">
    <property type="entry name" value="ZnF_C2H2"/>
    <property type="match status" value="2"/>
</dbReference>
<dbReference type="EMBL" id="QCYY01001672">
    <property type="protein sequence ID" value="ROT76323.1"/>
    <property type="molecule type" value="Genomic_DNA"/>
</dbReference>
<dbReference type="Proteomes" id="UP000283509">
    <property type="component" value="Unassembled WGS sequence"/>
</dbReference>
<evidence type="ECO:0000256" key="6">
    <source>
        <dbReference type="ARBA" id="ARBA00022737"/>
    </source>
</evidence>
<dbReference type="GO" id="GO:0042054">
    <property type="term" value="F:histone methyltransferase activity"/>
    <property type="evidence" value="ECO:0007669"/>
    <property type="project" value="InterPro"/>
</dbReference>